<feature type="domain" description="HTH tetR-type" evidence="5">
    <location>
        <begin position="1"/>
        <end position="50"/>
    </location>
</feature>
<evidence type="ECO:0000259" key="5">
    <source>
        <dbReference type="PROSITE" id="PS50977"/>
    </source>
</evidence>
<dbReference type="SUPFAM" id="SSF46689">
    <property type="entry name" value="Homeodomain-like"/>
    <property type="match status" value="1"/>
</dbReference>
<comment type="caution">
    <text evidence="6">The sequence shown here is derived from an EMBL/GenBank/DDBJ whole genome shotgun (WGS) entry which is preliminary data.</text>
</comment>
<feature type="DNA-binding region" description="H-T-H motif" evidence="4">
    <location>
        <begin position="13"/>
        <end position="32"/>
    </location>
</feature>
<proteinExistence type="predicted"/>
<dbReference type="PANTHER" id="PTHR30055:SF234">
    <property type="entry name" value="HTH-TYPE TRANSCRIPTIONAL REGULATOR BETI"/>
    <property type="match status" value="1"/>
</dbReference>
<dbReference type="RefSeq" id="WP_170290638.1">
    <property type="nucleotide sequence ID" value="NZ_BAAABR010000031.1"/>
</dbReference>
<keyword evidence="3" id="KW-0804">Transcription</keyword>
<dbReference type="PROSITE" id="PS50977">
    <property type="entry name" value="HTH_TETR_2"/>
    <property type="match status" value="1"/>
</dbReference>
<dbReference type="PANTHER" id="PTHR30055">
    <property type="entry name" value="HTH-TYPE TRANSCRIPTIONAL REGULATOR RUTR"/>
    <property type="match status" value="1"/>
</dbReference>
<evidence type="ECO:0000256" key="3">
    <source>
        <dbReference type="ARBA" id="ARBA00023163"/>
    </source>
</evidence>
<gene>
    <name evidence="6" type="ORF">FB465_3904</name>
</gene>
<evidence type="ECO:0000256" key="1">
    <source>
        <dbReference type="ARBA" id="ARBA00023015"/>
    </source>
</evidence>
<dbReference type="AlphaFoldDB" id="A0A561ET83"/>
<evidence type="ECO:0000313" key="6">
    <source>
        <dbReference type="EMBL" id="TWE18813.1"/>
    </source>
</evidence>
<evidence type="ECO:0000256" key="4">
    <source>
        <dbReference type="PROSITE-ProRule" id="PRU00335"/>
    </source>
</evidence>
<reference evidence="6 7" key="1">
    <citation type="submission" date="2019-06" db="EMBL/GenBank/DDBJ databases">
        <title>Sequencing the genomes of 1000 actinobacteria strains.</title>
        <authorList>
            <person name="Klenk H.-P."/>
        </authorList>
    </citation>
    <scope>NUCLEOTIDE SEQUENCE [LARGE SCALE GENOMIC DNA]</scope>
    <source>
        <strain evidence="6 7">DSM 41649</strain>
    </source>
</reference>
<dbReference type="GO" id="GO:0003700">
    <property type="term" value="F:DNA-binding transcription factor activity"/>
    <property type="evidence" value="ECO:0007669"/>
    <property type="project" value="TreeGrafter"/>
</dbReference>
<accession>A0A561ET83</accession>
<name>A0A561ET83_9ACTN</name>
<dbReference type="InterPro" id="IPR001647">
    <property type="entry name" value="HTH_TetR"/>
</dbReference>
<dbReference type="InterPro" id="IPR036271">
    <property type="entry name" value="Tet_transcr_reg_TetR-rel_C_sf"/>
</dbReference>
<dbReference type="Proteomes" id="UP000318416">
    <property type="component" value="Unassembled WGS sequence"/>
</dbReference>
<dbReference type="Pfam" id="PF00440">
    <property type="entry name" value="TetR_N"/>
    <property type="match status" value="1"/>
</dbReference>
<dbReference type="SUPFAM" id="SSF48498">
    <property type="entry name" value="Tetracyclin repressor-like, C-terminal domain"/>
    <property type="match status" value="1"/>
</dbReference>
<dbReference type="Gene3D" id="1.10.357.10">
    <property type="entry name" value="Tetracycline Repressor, domain 2"/>
    <property type="match status" value="1"/>
</dbReference>
<sequence>MEEFSAHGYVNTTMNAVAARIGMTKGALYGHFASKEELTAAIIRQGDTTWQRIQAECSPSGTPPLPALQAVVTALARALREDIRIKAAYRLMADGAPGGGSAQGFFPDVQRHVAGLVRRAQDAGTISSDNPPGETARLLLAVVLGTHSAALLPPGIGFALGIESAWGMLSDALTASKST</sequence>
<organism evidence="6 7">
    <name type="scientific">Kitasatospora atroaurantiaca</name>
    <dbReference type="NCBI Taxonomy" id="285545"/>
    <lineage>
        <taxon>Bacteria</taxon>
        <taxon>Bacillati</taxon>
        <taxon>Actinomycetota</taxon>
        <taxon>Actinomycetes</taxon>
        <taxon>Kitasatosporales</taxon>
        <taxon>Streptomycetaceae</taxon>
        <taxon>Kitasatospora</taxon>
    </lineage>
</organism>
<dbReference type="InterPro" id="IPR009057">
    <property type="entry name" value="Homeodomain-like_sf"/>
</dbReference>
<dbReference type="InterPro" id="IPR050109">
    <property type="entry name" value="HTH-type_TetR-like_transc_reg"/>
</dbReference>
<evidence type="ECO:0000313" key="7">
    <source>
        <dbReference type="Proteomes" id="UP000318416"/>
    </source>
</evidence>
<keyword evidence="1" id="KW-0805">Transcription regulation</keyword>
<dbReference type="GO" id="GO:0000976">
    <property type="term" value="F:transcription cis-regulatory region binding"/>
    <property type="evidence" value="ECO:0007669"/>
    <property type="project" value="TreeGrafter"/>
</dbReference>
<dbReference type="EMBL" id="VIVR01000001">
    <property type="protein sequence ID" value="TWE18813.1"/>
    <property type="molecule type" value="Genomic_DNA"/>
</dbReference>
<keyword evidence="2 4" id="KW-0238">DNA-binding</keyword>
<keyword evidence="7" id="KW-1185">Reference proteome</keyword>
<protein>
    <submittedName>
        <fullName evidence="6">TetR family transcriptional regulator</fullName>
    </submittedName>
</protein>
<evidence type="ECO:0000256" key="2">
    <source>
        <dbReference type="ARBA" id="ARBA00023125"/>
    </source>
</evidence>